<dbReference type="Proteomes" id="UP000603141">
    <property type="component" value="Unassembled WGS sequence"/>
</dbReference>
<sequence>MISGFGRIFAGWVLLSVALASASPADIGDDLTQLLSAEVPGIAAAAYLQGEVVAAGVAGYRKVGSPEKVTLEDRFHLGSCTKSMTATLAAILVKEGEISWSTTCGEAFGEMKMNSAFRKVTLKELLTNTGGLPTDVPSQLWHRPFAKNNCRKIS</sequence>
<dbReference type="Gene3D" id="3.40.710.10">
    <property type="entry name" value="DD-peptidase/beta-lactamase superfamily"/>
    <property type="match status" value="1"/>
</dbReference>
<dbReference type="PANTHER" id="PTHR43283:SF3">
    <property type="entry name" value="BETA-LACTAMASE FAMILY PROTEIN (AFU_ORTHOLOGUE AFUA_5G07500)"/>
    <property type="match status" value="1"/>
</dbReference>
<evidence type="ECO:0000256" key="1">
    <source>
        <dbReference type="SAM" id="SignalP"/>
    </source>
</evidence>
<gene>
    <name evidence="3" type="ORF">JIN85_03280</name>
</gene>
<feature type="signal peptide" evidence="1">
    <location>
        <begin position="1"/>
        <end position="22"/>
    </location>
</feature>
<evidence type="ECO:0000313" key="4">
    <source>
        <dbReference type="Proteomes" id="UP000603141"/>
    </source>
</evidence>
<proteinExistence type="predicted"/>
<dbReference type="AlphaFoldDB" id="A0A934VTF1"/>
<name>A0A934VTF1_9BACT</name>
<dbReference type="RefSeq" id="WP_200267602.1">
    <property type="nucleotide sequence ID" value="NZ_JAENIJ010000003.1"/>
</dbReference>
<keyword evidence="1" id="KW-0732">Signal</keyword>
<comment type="caution">
    <text evidence="3">The sequence shown here is derived from an EMBL/GenBank/DDBJ whole genome shotgun (WGS) entry which is preliminary data.</text>
</comment>
<reference evidence="3" key="1">
    <citation type="submission" date="2021-01" db="EMBL/GenBank/DDBJ databases">
        <title>Modified the classification status of verrucomicrobia.</title>
        <authorList>
            <person name="Feng X."/>
        </authorList>
    </citation>
    <scope>NUCLEOTIDE SEQUENCE</scope>
    <source>
        <strain evidence="3">KCTC 22041</strain>
    </source>
</reference>
<dbReference type="EMBL" id="JAENIJ010000003">
    <property type="protein sequence ID" value="MBK1881422.1"/>
    <property type="molecule type" value="Genomic_DNA"/>
</dbReference>
<dbReference type="InterPro" id="IPR012338">
    <property type="entry name" value="Beta-lactam/transpept-like"/>
</dbReference>
<accession>A0A934VTF1</accession>
<evidence type="ECO:0000259" key="2">
    <source>
        <dbReference type="Pfam" id="PF00144"/>
    </source>
</evidence>
<dbReference type="PANTHER" id="PTHR43283">
    <property type="entry name" value="BETA-LACTAMASE-RELATED"/>
    <property type="match status" value="1"/>
</dbReference>
<dbReference type="Pfam" id="PF00144">
    <property type="entry name" value="Beta-lactamase"/>
    <property type="match status" value="1"/>
</dbReference>
<feature type="domain" description="Beta-lactamase-related" evidence="2">
    <location>
        <begin position="37"/>
        <end position="138"/>
    </location>
</feature>
<protein>
    <submittedName>
        <fullName evidence="3">Beta-lactamase family protein</fullName>
    </submittedName>
</protein>
<organism evidence="3 4">
    <name type="scientific">Luteolibacter pohnpeiensis</name>
    <dbReference type="NCBI Taxonomy" id="454153"/>
    <lineage>
        <taxon>Bacteria</taxon>
        <taxon>Pseudomonadati</taxon>
        <taxon>Verrucomicrobiota</taxon>
        <taxon>Verrucomicrobiia</taxon>
        <taxon>Verrucomicrobiales</taxon>
        <taxon>Verrucomicrobiaceae</taxon>
        <taxon>Luteolibacter</taxon>
    </lineage>
</organism>
<dbReference type="InterPro" id="IPR050789">
    <property type="entry name" value="Diverse_Enzym_Activities"/>
</dbReference>
<dbReference type="SUPFAM" id="SSF56601">
    <property type="entry name" value="beta-lactamase/transpeptidase-like"/>
    <property type="match status" value="1"/>
</dbReference>
<keyword evidence="4" id="KW-1185">Reference proteome</keyword>
<dbReference type="InterPro" id="IPR001466">
    <property type="entry name" value="Beta-lactam-related"/>
</dbReference>
<evidence type="ECO:0000313" key="3">
    <source>
        <dbReference type="EMBL" id="MBK1881422.1"/>
    </source>
</evidence>
<feature type="chain" id="PRO_5037689156" evidence="1">
    <location>
        <begin position="23"/>
        <end position="154"/>
    </location>
</feature>